<comment type="similarity">
    <text evidence="6">Belongs to the DnaJ family.</text>
</comment>
<feature type="binding site" evidence="6">
    <location>
        <position position="212"/>
    </location>
    <ligand>
        <name>Zn(2+)</name>
        <dbReference type="ChEBI" id="CHEBI:29105"/>
        <label>1</label>
    </ligand>
</feature>
<dbReference type="Proteomes" id="UP000176479">
    <property type="component" value="Unassembled WGS sequence"/>
</dbReference>
<dbReference type="GO" id="GO:0042026">
    <property type="term" value="P:protein refolding"/>
    <property type="evidence" value="ECO:0007669"/>
    <property type="project" value="TreeGrafter"/>
</dbReference>
<dbReference type="PROSITE" id="PS51188">
    <property type="entry name" value="ZF_CR"/>
    <property type="match status" value="1"/>
</dbReference>
<dbReference type="InterPro" id="IPR002939">
    <property type="entry name" value="DnaJ_C"/>
</dbReference>
<sequence length="359" mass="39860">MRDYYEILGVGKGASTEEIKKAYRRLAHKYHPDKAGGNEEKFKEINEAYQVLSDNGKRSQYDRFGRVSGSGPGRAWSGMDPDGFNWDINLGGFDNVSDLGEVFDAFFEGLGVKPKRKVYKRGSDLEITVTITLEEAKSGKRVNLDYQTYLICHSCKGLGFDPKAGLKRCEYCDGRGEVKESRNTFFGNFVQVVSCKHCHGFGQIPNKVCGICNASGRVRGSRNTVLEIRPGIDDGQIIKIKGMGETGERQAESGDLYVRVKVLPNPKFERRGQDIYTVVPVNIIDLILGKSVQVETLGGGKVEVKVPAGHRLSEELKVKGEGMVQNHDLIVKLDVVVPKKIGSEAKKLLEELEKLIKEE</sequence>
<dbReference type="GO" id="GO:0006260">
    <property type="term" value="P:DNA replication"/>
    <property type="evidence" value="ECO:0007669"/>
    <property type="project" value="UniProtKB-KW"/>
</dbReference>
<dbReference type="InterPro" id="IPR012724">
    <property type="entry name" value="DnaJ"/>
</dbReference>
<dbReference type="SUPFAM" id="SSF49493">
    <property type="entry name" value="HSP40/DnaJ peptide-binding domain"/>
    <property type="match status" value="2"/>
</dbReference>
<reference evidence="10 11" key="1">
    <citation type="journal article" date="2016" name="Nat. Commun.">
        <title>Thousands of microbial genomes shed light on interconnected biogeochemical processes in an aquifer system.</title>
        <authorList>
            <person name="Anantharaman K."/>
            <person name="Brown C.T."/>
            <person name="Hug L.A."/>
            <person name="Sharon I."/>
            <person name="Castelle C.J."/>
            <person name="Probst A.J."/>
            <person name="Thomas B.C."/>
            <person name="Singh A."/>
            <person name="Wilkins M.J."/>
            <person name="Karaoz U."/>
            <person name="Brodie E.L."/>
            <person name="Williams K.H."/>
            <person name="Hubbard S.S."/>
            <person name="Banfield J.F."/>
        </authorList>
    </citation>
    <scope>NUCLEOTIDE SEQUENCE [LARGE SCALE GENOMIC DNA]</scope>
</reference>
<dbReference type="Gene3D" id="2.60.260.20">
    <property type="entry name" value="Urease metallochaperone UreE, N-terminal domain"/>
    <property type="match status" value="2"/>
</dbReference>
<dbReference type="Gene3D" id="2.10.230.10">
    <property type="entry name" value="Heat shock protein DnaJ, cysteine-rich domain"/>
    <property type="match status" value="1"/>
</dbReference>
<keyword evidence="6" id="KW-0346">Stress response</keyword>
<feature type="binding site" evidence="6">
    <location>
        <position position="169"/>
    </location>
    <ligand>
        <name>Zn(2+)</name>
        <dbReference type="ChEBI" id="CHEBI:29105"/>
        <label>2</label>
    </ligand>
</feature>
<feature type="domain" description="CR-type" evidence="9">
    <location>
        <begin position="139"/>
        <end position="221"/>
    </location>
</feature>
<dbReference type="Pfam" id="PF01556">
    <property type="entry name" value="DnaJ_C"/>
    <property type="match status" value="1"/>
</dbReference>
<feature type="binding site" evidence="6">
    <location>
        <position position="155"/>
    </location>
    <ligand>
        <name>Zn(2+)</name>
        <dbReference type="ChEBI" id="CHEBI:29105"/>
        <label>1</label>
    </ligand>
</feature>
<dbReference type="InterPro" id="IPR008971">
    <property type="entry name" value="HSP40/DnaJ_pept-bd"/>
</dbReference>
<comment type="subunit">
    <text evidence="6">Homodimer.</text>
</comment>
<dbReference type="Pfam" id="PF00684">
    <property type="entry name" value="DnaJ_CXXCXGXG"/>
    <property type="match status" value="1"/>
</dbReference>
<evidence type="ECO:0000259" key="8">
    <source>
        <dbReference type="PROSITE" id="PS50076"/>
    </source>
</evidence>
<proteinExistence type="inferred from homology"/>
<evidence type="ECO:0000313" key="11">
    <source>
        <dbReference type="Proteomes" id="UP000176479"/>
    </source>
</evidence>
<evidence type="ECO:0000256" key="1">
    <source>
        <dbReference type="ARBA" id="ARBA00022723"/>
    </source>
</evidence>
<accession>A0A1F6XZ51</accession>
<dbReference type="HAMAP" id="MF_01152">
    <property type="entry name" value="DnaJ"/>
    <property type="match status" value="1"/>
</dbReference>
<keyword evidence="1 6" id="KW-0479">Metal-binding</keyword>
<dbReference type="FunFam" id="2.60.260.20:FF:000013">
    <property type="entry name" value="DnaJ subfamily B member 11"/>
    <property type="match status" value="1"/>
</dbReference>
<dbReference type="PANTHER" id="PTHR43096">
    <property type="entry name" value="DNAJ HOMOLOG 1, MITOCHONDRIAL-RELATED"/>
    <property type="match status" value="1"/>
</dbReference>
<comment type="domain">
    <text evidence="6">The J domain is necessary and sufficient to stimulate DnaK ATPase activity. Zinc center 1 plays an important role in the autonomous, DnaK-independent chaperone activity of DnaJ. Zinc center 2 is essential for interaction with DnaK and for DnaJ activity.</text>
</comment>
<dbReference type="Gene3D" id="1.10.287.110">
    <property type="entry name" value="DnaJ domain"/>
    <property type="match status" value="1"/>
</dbReference>
<dbReference type="PANTHER" id="PTHR43096:SF52">
    <property type="entry name" value="DNAJ HOMOLOG 1, MITOCHONDRIAL-RELATED"/>
    <property type="match status" value="1"/>
</dbReference>
<feature type="binding site" evidence="6">
    <location>
        <position position="209"/>
    </location>
    <ligand>
        <name>Zn(2+)</name>
        <dbReference type="ChEBI" id="CHEBI:29105"/>
        <label>1</label>
    </ligand>
</feature>
<dbReference type="CDD" id="cd10747">
    <property type="entry name" value="DnaJ_C"/>
    <property type="match status" value="1"/>
</dbReference>
<evidence type="ECO:0000256" key="6">
    <source>
        <dbReference type="HAMAP-Rule" id="MF_01152"/>
    </source>
</evidence>
<dbReference type="InterPro" id="IPR001305">
    <property type="entry name" value="HSP_DnaJ_Cys-rich_dom"/>
</dbReference>
<keyword evidence="3 6" id="KW-0863">Zinc-finger</keyword>
<name>A0A1F6XZ51_9BACT</name>
<dbReference type="GO" id="GO:0005737">
    <property type="term" value="C:cytoplasm"/>
    <property type="evidence" value="ECO:0007669"/>
    <property type="project" value="UniProtKB-SubCell"/>
</dbReference>
<dbReference type="CDD" id="cd06257">
    <property type="entry name" value="DnaJ"/>
    <property type="match status" value="1"/>
</dbReference>
<dbReference type="InterPro" id="IPR001623">
    <property type="entry name" value="DnaJ_domain"/>
</dbReference>
<evidence type="ECO:0000256" key="4">
    <source>
        <dbReference type="ARBA" id="ARBA00022833"/>
    </source>
</evidence>
<feature type="binding site" evidence="6">
    <location>
        <position position="172"/>
    </location>
    <ligand>
        <name>Zn(2+)</name>
        <dbReference type="ChEBI" id="CHEBI:29105"/>
        <label>2</label>
    </ligand>
</feature>
<gene>
    <name evidence="6" type="primary">dnaJ</name>
    <name evidence="10" type="ORF">A3H53_01365</name>
</gene>
<evidence type="ECO:0000256" key="2">
    <source>
        <dbReference type="ARBA" id="ARBA00022737"/>
    </source>
</evidence>
<feature type="binding site" evidence="6">
    <location>
        <position position="152"/>
    </location>
    <ligand>
        <name>Zn(2+)</name>
        <dbReference type="ChEBI" id="CHEBI:29105"/>
        <label>1</label>
    </ligand>
</feature>
<feature type="zinc finger region" description="CR-type" evidence="7">
    <location>
        <begin position="139"/>
        <end position="221"/>
    </location>
</feature>
<dbReference type="GO" id="GO:0009408">
    <property type="term" value="P:response to heat"/>
    <property type="evidence" value="ECO:0007669"/>
    <property type="project" value="InterPro"/>
</dbReference>
<keyword evidence="6" id="KW-0963">Cytoplasm</keyword>
<dbReference type="SUPFAM" id="SSF46565">
    <property type="entry name" value="Chaperone J-domain"/>
    <property type="match status" value="1"/>
</dbReference>
<evidence type="ECO:0000256" key="7">
    <source>
        <dbReference type="PROSITE-ProRule" id="PRU00546"/>
    </source>
</evidence>
<evidence type="ECO:0000259" key="9">
    <source>
        <dbReference type="PROSITE" id="PS51188"/>
    </source>
</evidence>
<dbReference type="GO" id="GO:0031072">
    <property type="term" value="F:heat shock protein binding"/>
    <property type="evidence" value="ECO:0007669"/>
    <property type="project" value="InterPro"/>
</dbReference>
<comment type="caution">
    <text evidence="10">The sequence shown here is derived from an EMBL/GenBank/DDBJ whole genome shotgun (WGS) entry which is preliminary data.</text>
</comment>
<dbReference type="SMART" id="SM00271">
    <property type="entry name" value="DnaJ"/>
    <property type="match status" value="1"/>
</dbReference>
<dbReference type="InterPro" id="IPR018253">
    <property type="entry name" value="DnaJ_domain_CS"/>
</dbReference>
<evidence type="ECO:0000256" key="5">
    <source>
        <dbReference type="ARBA" id="ARBA00023186"/>
    </source>
</evidence>
<comment type="caution">
    <text evidence="6">Lacks conserved residue(s) required for the propagation of feature annotation.</text>
</comment>
<keyword evidence="6" id="KW-0235">DNA replication</keyword>
<feature type="binding site" evidence="6">
    <location>
        <position position="195"/>
    </location>
    <ligand>
        <name>Zn(2+)</name>
        <dbReference type="ChEBI" id="CHEBI:29105"/>
        <label>2</label>
    </ligand>
</feature>
<evidence type="ECO:0000313" key="10">
    <source>
        <dbReference type="EMBL" id="OGI99416.1"/>
    </source>
</evidence>
<dbReference type="SUPFAM" id="SSF57938">
    <property type="entry name" value="DnaJ/Hsp40 cysteine-rich domain"/>
    <property type="match status" value="1"/>
</dbReference>
<dbReference type="PROSITE" id="PS00636">
    <property type="entry name" value="DNAJ_1"/>
    <property type="match status" value="1"/>
</dbReference>
<dbReference type="CDD" id="cd10719">
    <property type="entry name" value="DnaJ_zf"/>
    <property type="match status" value="1"/>
</dbReference>
<dbReference type="AlphaFoldDB" id="A0A1F6XZ51"/>
<keyword evidence="4 6" id="KW-0862">Zinc</keyword>
<dbReference type="GO" id="GO:0005524">
    <property type="term" value="F:ATP binding"/>
    <property type="evidence" value="ECO:0007669"/>
    <property type="project" value="InterPro"/>
</dbReference>
<dbReference type="InterPro" id="IPR036410">
    <property type="entry name" value="HSP_DnaJ_Cys-rich_dom_sf"/>
</dbReference>
<dbReference type="PROSITE" id="PS50076">
    <property type="entry name" value="DNAJ_2"/>
    <property type="match status" value="1"/>
</dbReference>
<keyword evidence="2 6" id="KW-0677">Repeat</keyword>
<comment type="cofactor">
    <cofactor evidence="6">
        <name>Zn(2+)</name>
        <dbReference type="ChEBI" id="CHEBI:29105"/>
    </cofactor>
    <text evidence="6">Binds 2 Zn(2+) ions per monomer.</text>
</comment>
<evidence type="ECO:0000256" key="3">
    <source>
        <dbReference type="ARBA" id="ARBA00022771"/>
    </source>
</evidence>
<protein>
    <recommendedName>
        <fullName evidence="6">Chaperone protein DnaJ</fullName>
    </recommendedName>
</protein>
<dbReference type="GO" id="GO:0051082">
    <property type="term" value="F:unfolded protein binding"/>
    <property type="evidence" value="ECO:0007669"/>
    <property type="project" value="UniProtKB-UniRule"/>
</dbReference>
<comment type="subcellular location">
    <subcellularLocation>
        <location evidence="6">Cytoplasm</location>
    </subcellularLocation>
</comment>
<comment type="function">
    <text evidence="6">Participates actively in the response to hyperosmotic and heat shock by preventing the aggregation of stress-denatured proteins and by disaggregating proteins, also in an autonomous, DnaK-independent fashion. Unfolded proteins bind initially to DnaJ; upon interaction with the DnaJ-bound protein, DnaK hydrolyzes its bound ATP, resulting in the formation of a stable complex. GrpE releases ADP from DnaK; ATP binding to DnaK triggers the release of the substrate protein, thus completing the reaction cycle. Several rounds of ATP-dependent interactions between DnaJ, DnaK and GrpE are required for fully efficient folding. Also involved, together with DnaK and GrpE, in the DNA replication of plasmids through activation of initiation proteins.</text>
</comment>
<dbReference type="PRINTS" id="PR00625">
    <property type="entry name" value="JDOMAIN"/>
</dbReference>
<dbReference type="EMBL" id="MFVK01000022">
    <property type="protein sequence ID" value="OGI99416.1"/>
    <property type="molecule type" value="Genomic_DNA"/>
</dbReference>
<organism evidence="10 11">
    <name type="scientific">Candidatus Nomurabacteria bacterium RIFCSPLOWO2_02_FULL_40_10</name>
    <dbReference type="NCBI Taxonomy" id="1801786"/>
    <lineage>
        <taxon>Bacteria</taxon>
        <taxon>Candidatus Nomuraibacteriota</taxon>
    </lineage>
</organism>
<feature type="binding site" evidence="6">
    <location>
        <position position="198"/>
    </location>
    <ligand>
        <name>Zn(2+)</name>
        <dbReference type="ChEBI" id="CHEBI:29105"/>
        <label>2</label>
    </ligand>
</feature>
<feature type="domain" description="J" evidence="8">
    <location>
        <begin position="3"/>
        <end position="65"/>
    </location>
</feature>
<dbReference type="Pfam" id="PF00226">
    <property type="entry name" value="DnaJ"/>
    <property type="match status" value="1"/>
</dbReference>
<dbReference type="InterPro" id="IPR036869">
    <property type="entry name" value="J_dom_sf"/>
</dbReference>
<keyword evidence="5 6" id="KW-0143">Chaperone</keyword>
<dbReference type="GO" id="GO:0008270">
    <property type="term" value="F:zinc ion binding"/>
    <property type="evidence" value="ECO:0007669"/>
    <property type="project" value="UniProtKB-UniRule"/>
</dbReference>